<dbReference type="PANTHER" id="PTHR24032">
    <property type="entry name" value="EGF-LIKE DOMAIN-CONTAINING PROTEIN-RELATED-RELATED"/>
    <property type="match status" value="1"/>
</dbReference>
<dbReference type="KEGG" id="ddi:DDB_G0268420"/>
<feature type="disulfide bond" evidence="1">
    <location>
        <begin position="781"/>
        <end position="790"/>
    </location>
</feature>
<feature type="chain" id="PRO_5004250262" description="EGF-like domain-containing protein" evidence="2">
    <location>
        <begin position="22"/>
        <end position="1076"/>
    </location>
</feature>
<dbReference type="PROSITE" id="PS01186">
    <property type="entry name" value="EGF_2"/>
    <property type="match status" value="1"/>
</dbReference>
<dbReference type="InterPro" id="IPR014756">
    <property type="entry name" value="Ig_E-set"/>
</dbReference>
<evidence type="ECO:0000256" key="2">
    <source>
        <dbReference type="SAM" id="SignalP"/>
    </source>
</evidence>
<dbReference type="PhylomeDB" id="Q55FP4"/>
<comment type="caution">
    <text evidence="4">The sequence shown here is derived from an EMBL/GenBank/DDBJ whole genome shotgun (WGS) entry which is preliminary data.</text>
</comment>
<dbReference type="Pfam" id="PF22933">
    <property type="entry name" value="ComC_SSD"/>
    <property type="match status" value="1"/>
</dbReference>
<dbReference type="eggNOG" id="KOG4659">
    <property type="taxonomic scope" value="Eukaryota"/>
</dbReference>
<dbReference type="Proteomes" id="UP000002195">
    <property type="component" value="Unassembled WGS sequence"/>
</dbReference>
<reference evidence="4 5" key="1">
    <citation type="journal article" date="2005" name="Nature">
        <title>The genome of the social amoeba Dictyostelium discoideum.</title>
        <authorList>
            <consortium name="The Dictyostelium discoideum Sequencing Consortium"/>
            <person name="Eichinger L."/>
            <person name="Pachebat J.A."/>
            <person name="Glockner G."/>
            <person name="Rajandream M.A."/>
            <person name="Sucgang R."/>
            <person name="Berriman M."/>
            <person name="Song J."/>
            <person name="Olsen R."/>
            <person name="Szafranski K."/>
            <person name="Xu Q."/>
            <person name="Tunggal B."/>
            <person name="Kummerfeld S."/>
            <person name="Madera M."/>
            <person name="Konfortov B.A."/>
            <person name="Rivero F."/>
            <person name="Bankier A.T."/>
            <person name="Lehmann R."/>
            <person name="Hamlin N."/>
            <person name="Davies R."/>
            <person name="Gaudet P."/>
            <person name="Fey P."/>
            <person name="Pilcher K."/>
            <person name="Chen G."/>
            <person name="Saunders D."/>
            <person name="Sodergren E."/>
            <person name="Davis P."/>
            <person name="Kerhornou A."/>
            <person name="Nie X."/>
            <person name="Hall N."/>
            <person name="Anjard C."/>
            <person name="Hemphill L."/>
            <person name="Bason N."/>
            <person name="Farbrother P."/>
            <person name="Desany B."/>
            <person name="Just E."/>
            <person name="Morio T."/>
            <person name="Rost R."/>
            <person name="Churcher C."/>
            <person name="Cooper J."/>
            <person name="Haydock S."/>
            <person name="van Driessche N."/>
            <person name="Cronin A."/>
            <person name="Goodhead I."/>
            <person name="Muzny D."/>
            <person name="Mourier T."/>
            <person name="Pain A."/>
            <person name="Lu M."/>
            <person name="Harper D."/>
            <person name="Lindsay R."/>
            <person name="Hauser H."/>
            <person name="James K."/>
            <person name="Quiles M."/>
            <person name="Madan Babu M."/>
            <person name="Saito T."/>
            <person name="Buchrieser C."/>
            <person name="Wardroper A."/>
            <person name="Felder M."/>
            <person name="Thangavelu M."/>
            <person name="Johnson D."/>
            <person name="Knights A."/>
            <person name="Loulseged H."/>
            <person name="Mungall K."/>
            <person name="Oliver K."/>
            <person name="Price C."/>
            <person name="Quail M.A."/>
            <person name="Urushihara H."/>
            <person name="Hernandez J."/>
            <person name="Rabbinowitsch E."/>
            <person name="Steffen D."/>
            <person name="Sanders M."/>
            <person name="Ma J."/>
            <person name="Kohara Y."/>
            <person name="Sharp S."/>
            <person name="Simmonds M."/>
            <person name="Spiegler S."/>
            <person name="Tivey A."/>
            <person name="Sugano S."/>
            <person name="White B."/>
            <person name="Walker D."/>
            <person name="Woodward J."/>
            <person name="Winckler T."/>
            <person name="Tanaka Y."/>
            <person name="Shaulsky G."/>
            <person name="Schleicher M."/>
            <person name="Weinstock G."/>
            <person name="Rosenthal A."/>
            <person name="Cox E.C."/>
            <person name="Chisholm R.L."/>
            <person name="Gibbs R."/>
            <person name="Loomis W.F."/>
            <person name="Platzer M."/>
            <person name="Kay R.R."/>
            <person name="Williams J."/>
            <person name="Dear P.H."/>
            <person name="Noegel A.A."/>
            <person name="Barrell B."/>
            <person name="Kuspa A."/>
        </authorList>
    </citation>
    <scope>NUCLEOTIDE SEQUENCE [LARGE SCALE GENOMIC DNA]</scope>
    <source>
        <strain evidence="4 5">AX4</strain>
    </source>
</reference>
<dbReference type="InterPro" id="IPR054484">
    <property type="entry name" value="ComC_SSD"/>
</dbReference>
<gene>
    <name evidence="4" type="ORF">DDB_G0268420</name>
</gene>
<dbReference type="HOGENOM" id="CLU_003793_0_0_1"/>
<dbReference type="dictyBase" id="DDB_G0268420"/>
<accession>Q55FP4</accession>
<feature type="domain" description="EGF-like" evidence="3">
    <location>
        <begin position="756"/>
        <end position="791"/>
    </location>
</feature>
<evidence type="ECO:0000256" key="1">
    <source>
        <dbReference type="PROSITE-ProRule" id="PRU00076"/>
    </source>
</evidence>
<keyword evidence="1" id="KW-0245">EGF-like domain</keyword>
<proteinExistence type="predicted"/>
<evidence type="ECO:0000259" key="3">
    <source>
        <dbReference type="PROSITE" id="PS50026"/>
    </source>
</evidence>
<protein>
    <recommendedName>
        <fullName evidence="3">EGF-like domain-containing protein</fullName>
    </recommendedName>
</protein>
<dbReference type="InterPro" id="IPR053331">
    <property type="entry name" value="EGF-like_comC"/>
</dbReference>
<dbReference type="SUPFAM" id="SSF81296">
    <property type="entry name" value="E set domains"/>
    <property type="match status" value="1"/>
</dbReference>
<evidence type="ECO:0000313" key="5">
    <source>
        <dbReference type="Proteomes" id="UP000002195"/>
    </source>
</evidence>
<dbReference type="PROSITE" id="PS50026">
    <property type="entry name" value="EGF_3"/>
    <property type="match status" value="1"/>
</dbReference>
<keyword evidence="1" id="KW-1015">Disulfide bond</keyword>
<dbReference type="Pfam" id="PF01833">
    <property type="entry name" value="TIG"/>
    <property type="match status" value="1"/>
</dbReference>
<dbReference type="PANTHER" id="PTHR24032:SF70">
    <property type="entry name" value="EGF-LIKE DOMAIN-CONTAINING PROTEIN"/>
    <property type="match status" value="1"/>
</dbReference>
<dbReference type="InParanoid" id="Q55FP4"/>
<dbReference type="RefSeq" id="XP_647489.1">
    <property type="nucleotide sequence ID" value="XM_642397.1"/>
</dbReference>
<dbReference type="InterPro" id="IPR000742">
    <property type="entry name" value="EGF"/>
</dbReference>
<dbReference type="PROSITE" id="PS00022">
    <property type="entry name" value="EGF_1"/>
    <property type="match status" value="2"/>
</dbReference>
<dbReference type="PaxDb" id="44689-DDB0202208"/>
<dbReference type="GeneID" id="8616296"/>
<dbReference type="SMR" id="Q55FP4"/>
<sequence length="1076" mass="120144">MKYTNFFCFLFVLFLFQFSKSQKLVDFEYDILVNLTLNTGQSSLFPIDSSLNYIDFCNTTSFTCFTDSTSGENILLNINYENTVNSAYILTGSDLKNLLKLSEVTLKGFSVDNNFVSEICVVSFQLTLNDCKLLGLSGLISNRVVINQETIPLTLTLDLSQFTSLTLFSLLEKDNTNLLNIGVNNDLLSTNSEVIELFYVTVNNIPDLTNFHVDGLTLSINSFFSQTPNYNNLNTFIYVNYFSLLCNGNNLQFAPLNQIKNSNTYGISLISCNFDFIPTNYSFSGLTNLQVIEIHDSYQKFINNSKNDLKPFNFQRSVSGFIYVDGELPNFNNLNEFDQFNSVVLINNSINTNLPSFNPFKTNIQSLTINYNGITGTIGEEYCGVYLNVSYNLLSGKIPNCFKCSWPSIHYNFNGNPGLTNFNDDEECYSMVPNIYLNKDEGYLYIFGTSLGFDSFPFLIPQSSKNFFICNLLIPNLLFSCEYDPTEPYPKILSLEHYSGKYNFTFPVDPTPPLVTIVNSNVNSNSNISYSFSGSNFGYNYSITNIEINNEKCNFYKNIDISYSRMNCTIISNNLNNQLIKNYQQLKYPNLPLNYIKVSITINGLNQNFTIRNDLLINPVISCGTCPGYCDYQIGVCQSYCPEPSCSGRGTCDEPNGWCICNVEYSGQNCTLANQYASSFITAPASGGNVTIGGWFGDINDNLMVLISNQQCNVSSITNNTIICLIGQLKPGIIDVTIIQNNITWVGPKSYILNPEILKCLNGCTNKTNGICDTTTGSCNCNSGWYGNDCSSPFNPNSNNNNGGGSQIPPTSTTVNNNNGTTSIVNDKTNYQISIPQLLEMDINGKTIRSFSLLKNWNYNQSSSNVYIFNQIITPTGSSTSFTVSYMIEEIQNEKNYTFAGYNFNLDKGSVKISLSIQNYPYLSSINNLQIQFESSVSLNDEKDFNTKDSTINNTGDDDDQMELLNFINIQKDSKTLQARFLNRILSDGKPTTITSEIVSKNLNSIIIGLNLPHCNNCIIDPDFSVLINSDFQTSCDDDDGKRASYVIPVAVVSSVVGVCIIEYNLFKTLSSRGVH</sequence>
<name>Q55FP4_DICDI</name>
<keyword evidence="5" id="KW-1185">Reference proteome</keyword>
<comment type="caution">
    <text evidence="1">Lacks conserved residue(s) required for the propagation of feature annotation.</text>
</comment>
<evidence type="ECO:0000313" key="4">
    <source>
        <dbReference type="EMBL" id="EAL73663.1"/>
    </source>
</evidence>
<dbReference type="EMBL" id="AAFI02000003">
    <property type="protein sequence ID" value="EAL73663.1"/>
    <property type="molecule type" value="Genomic_DNA"/>
</dbReference>
<keyword evidence="2" id="KW-0732">Signal</keyword>
<dbReference type="GlyGen" id="Q55FP4">
    <property type="glycosylation" value="1 site"/>
</dbReference>
<dbReference type="InterPro" id="IPR002909">
    <property type="entry name" value="IPT_dom"/>
</dbReference>
<dbReference type="VEuPathDB" id="AmoebaDB:DDB_G0268420"/>
<feature type="signal peptide" evidence="2">
    <location>
        <begin position="1"/>
        <end position="21"/>
    </location>
</feature>
<organism evidence="4 5">
    <name type="scientific">Dictyostelium discoideum</name>
    <name type="common">Social amoeba</name>
    <dbReference type="NCBI Taxonomy" id="44689"/>
    <lineage>
        <taxon>Eukaryota</taxon>
        <taxon>Amoebozoa</taxon>
        <taxon>Evosea</taxon>
        <taxon>Eumycetozoa</taxon>
        <taxon>Dictyostelia</taxon>
        <taxon>Dictyosteliales</taxon>
        <taxon>Dictyosteliaceae</taxon>
        <taxon>Dictyostelium</taxon>
    </lineage>
</organism>
<dbReference type="AlphaFoldDB" id="Q55FP4"/>